<feature type="zinc finger region" evidence="8">
    <location>
        <begin position="3"/>
        <end position="34"/>
    </location>
</feature>
<dbReference type="InterPro" id="IPR005144">
    <property type="entry name" value="ATP-cone_dom"/>
</dbReference>
<evidence type="ECO:0000256" key="8">
    <source>
        <dbReference type="HAMAP-Rule" id="MF_00440"/>
    </source>
</evidence>
<keyword evidence="6 8" id="KW-0238">DNA-binding</keyword>
<evidence type="ECO:0000256" key="7">
    <source>
        <dbReference type="ARBA" id="ARBA00023163"/>
    </source>
</evidence>
<keyword evidence="7 8" id="KW-0804">Transcription</keyword>
<keyword evidence="5 8" id="KW-0805">Transcription regulation</keyword>
<keyword evidence="4 8" id="KW-0067">ATP-binding</keyword>
<evidence type="ECO:0000256" key="6">
    <source>
        <dbReference type="ARBA" id="ARBA00023125"/>
    </source>
</evidence>
<dbReference type="Pfam" id="PF22811">
    <property type="entry name" value="Zn_ribbon_NrdR"/>
    <property type="match status" value="1"/>
</dbReference>
<comment type="function">
    <text evidence="8">Negatively regulates transcription of bacterial ribonucleotide reductase nrd genes and operons by binding to NrdR-boxes.</text>
</comment>
<accession>A0AAX4HSE0</accession>
<comment type="similarity">
    <text evidence="8">Belongs to the NrdR family.</text>
</comment>
<dbReference type="GO" id="GO:0005524">
    <property type="term" value="F:ATP binding"/>
    <property type="evidence" value="ECO:0007669"/>
    <property type="project" value="UniProtKB-UniRule"/>
</dbReference>
<dbReference type="Pfam" id="PF03477">
    <property type="entry name" value="ATP-cone"/>
    <property type="match status" value="1"/>
</dbReference>
<evidence type="ECO:0000256" key="2">
    <source>
        <dbReference type="ARBA" id="ARBA00022741"/>
    </source>
</evidence>
<sequence length="166" mass="19563">MKCPYCSAPDTKVLDSRNLDEGSTIRRRRKCEACQKRFTTFETVELSMPMVIKRDGRREPYKREKILTGIEKACEKRPISAIQIERIIQNIEKAVLDISDKEVNTKDVGNLVMMYLRHLDPVAYIRFAAVYRKFQDVEEFVNELKHDENNQFKINPASNKDENREY</sequence>
<name>A0AAX4HSE0_9BACT</name>
<dbReference type="PROSITE" id="PS51161">
    <property type="entry name" value="ATP_CONE"/>
    <property type="match status" value="1"/>
</dbReference>
<keyword evidence="1 8" id="KW-0678">Repressor</keyword>
<evidence type="ECO:0000313" key="10">
    <source>
        <dbReference type="EMBL" id="WPU66110.1"/>
    </source>
</evidence>
<evidence type="ECO:0000256" key="5">
    <source>
        <dbReference type="ARBA" id="ARBA00023015"/>
    </source>
</evidence>
<comment type="cofactor">
    <cofactor evidence="8">
        <name>Zn(2+)</name>
        <dbReference type="ChEBI" id="CHEBI:29105"/>
    </cofactor>
    <text evidence="8">Binds 1 zinc ion.</text>
</comment>
<organism evidence="10 11">
    <name type="scientific">Peredibacter starrii</name>
    <dbReference type="NCBI Taxonomy" id="28202"/>
    <lineage>
        <taxon>Bacteria</taxon>
        <taxon>Pseudomonadati</taxon>
        <taxon>Bdellovibrionota</taxon>
        <taxon>Bacteriovoracia</taxon>
        <taxon>Bacteriovoracales</taxon>
        <taxon>Bacteriovoracaceae</taxon>
        <taxon>Peredibacter</taxon>
    </lineage>
</organism>
<keyword evidence="11" id="KW-1185">Reference proteome</keyword>
<evidence type="ECO:0000313" key="11">
    <source>
        <dbReference type="Proteomes" id="UP001324634"/>
    </source>
</evidence>
<reference evidence="10 11" key="1">
    <citation type="submission" date="2023-11" db="EMBL/GenBank/DDBJ databases">
        <title>Peredibacter starrii A3.12.</title>
        <authorList>
            <person name="Mitchell R.J."/>
        </authorList>
    </citation>
    <scope>NUCLEOTIDE SEQUENCE [LARGE SCALE GENOMIC DNA]</scope>
    <source>
        <strain evidence="10 11">A3.12</strain>
    </source>
</reference>
<dbReference type="EMBL" id="CP139487">
    <property type="protein sequence ID" value="WPU66110.1"/>
    <property type="molecule type" value="Genomic_DNA"/>
</dbReference>
<proteinExistence type="inferred from homology"/>
<evidence type="ECO:0000256" key="1">
    <source>
        <dbReference type="ARBA" id="ARBA00022491"/>
    </source>
</evidence>
<evidence type="ECO:0000256" key="4">
    <source>
        <dbReference type="ARBA" id="ARBA00022840"/>
    </source>
</evidence>
<protein>
    <recommendedName>
        <fullName evidence="8">Transcriptional repressor NrdR</fullName>
    </recommendedName>
</protein>
<dbReference type="RefSeq" id="WP_321397932.1">
    <property type="nucleotide sequence ID" value="NZ_CP139487.1"/>
</dbReference>
<dbReference type="AlphaFoldDB" id="A0AAX4HSE0"/>
<dbReference type="InterPro" id="IPR003796">
    <property type="entry name" value="RNR_NrdR-like"/>
</dbReference>
<dbReference type="GO" id="GO:0003677">
    <property type="term" value="F:DNA binding"/>
    <property type="evidence" value="ECO:0007669"/>
    <property type="project" value="UniProtKB-KW"/>
</dbReference>
<keyword evidence="8" id="KW-0862">Zinc</keyword>
<dbReference type="KEGG" id="psti:SOO65_05065"/>
<keyword evidence="3 8" id="KW-0863">Zinc-finger</keyword>
<keyword evidence="2 8" id="KW-0547">Nucleotide-binding</keyword>
<dbReference type="PANTHER" id="PTHR30455:SF2">
    <property type="entry name" value="TRANSCRIPTIONAL REPRESSOR NRDR"/>
    <property type="match status" value="1"/>
</dbReference>
<gene>
    <name evidence="8 10" type="primary">nrdR</name>
    <name evidence="10" type="ORF">SOO65_05065</name>
</gene>
<dbReference type="PANTHER" id="PTHR30455">
    <property type="entry name" value="TRANSCRIPTIONAL REPRESSOR NRDR"/>
    <property type="match status" value="1"/>
</dbReference>
<dbReference type="Proteomes" id="UP001324634">
    <property type="component" value="Chromosome"/>
</dbReference>
<dbReference type="GO" id="GO:0008270">
    <property type="term" value="F:zinc ion binding"/>
    <property type="evidence" value="ECO:0007669"/>
    <property type="project" value="UniProtKB-UniRule"/>
</dbReference>
<keyword evidence="8" id="KW-0479">Metal-binding</keyword>
<evidence type="ECO:0000256" key="3">
    <source>
        <dbReference type="ARBA" id="ARBA00022771"/>
    </source>
</evidence>
<dbReference type="HAMAP" id="MF_00440">
    <property type="entry name" value="NrdR"/>
    <property type="match status" value="1"/>
</dbReference>
<dbReference type="NCBIfam" id="TIGR00244">
    <property type="entry name" value="transcriptional regulator NrdR"/>
    <property type="match status" value="1"/>
</dbReference>
<feature type="domain" description="ATP-cone" evidence="9">
    <location>
        <begin position="49"/>
        <end position="139"/>
    </location>
</feature>
<dbReference type="InterPro" id="IPR055173">
    <property type="entry name" value="NrdR-like_N"/>
</dbReference>
<evidence type="ECO:0000259" key="9">
    <source>
        <dbReference type="PROSITE" id="PS51161"/>
    </source>
</evidence>
<dbReference type="GO" id="GO:0045892">
    <property type="term" value="P:negative regulation of DNA-templated transcription"/>
    <property type="evidence" value="ECO:0007669"/>
    <property type="project" value="UniProtKB-UniRule"/>
</dbReference>